<dbReference type="GO" id="GO:0005388">
    <property type="term" value="F:P-type calcium transporter activity"/>
    <property type="evidence" value="ECO:0007669"/>
    <property type="project" value="UniProtKB-EC"/>
</dbReference>
<dbReference type="SFLD" id="SFLDG00002">
    <property type="entry name" value="C1.7:_P-type_atpase_like"/>
    <property type="match status" value="1"/>
</dbReference>
<evidence type="ECO:0000256" key="1">
    <source>
        <dbReference type="ARBA" id="ARBA00004651"/>
    </source>
</evidence>
<comment type="subcellular location">
    <subcellularLocation>
        <location evidence="1">Cell membrane</location>
        <topology evidence="1">Multi-pass membrane protein</topology>
    </subcellularLocation>
</comment>
<dbReference type="InterPro" id="IPR036412">
    <property type="entry name" value="HAD-like_sf"/>
</dbReference>
<keyword evidence="7" id="KW-0479">Metal-binding</keyword>
<dbReference type="SMART" id="SM00831">
    <property type="entry name" value="Cation_ATPase_N"/>
    <property type="match status" value="1"/>
</dbReference>
<dbReference type="GO" id="GO:0005886">
    <property type="term" value="C:plasma membrane"/>
    <property type="evidence" value="ECO:0007669"/>
    <property type="project" value="UniProtKB-SubCell"/>
</dbReference>
<evidence type="ECO:0000256" key="9">
    <source>
        <dbReference type="ARBA" id="ARBA00022837"/>
    </source>
</evidence>
<dbReference type="Pfam" id="PF08282">
    <property type="entry name" value="Hydrolase_3"/>
    <property type="match status" value="1"/>
</dbReference>
<comment type="caution">
    <text evidence="16">The sequence shown here is derived from an EMBL/GenBank/DDBJ whole genome shotgun (WGS) entry which is preliminary data.</text>
</comment>
<comment type="similarity">
    <text evidence="2">Belongs to the cation transport ATPase (P-type) (TC 3.A.3) family. Type IIA subfamily.</text>
</comment>
<accession>A0A7V6CDL7</accession>
<dbReference type="SFLD" id="SFLDS00003">
    <property type="entry name" value="Haloacid_Dehalogenase"/>
    <property type="match status" value="1"/>
</dbReference>
<dbReference type="SUPFAM" id="SSF81660">
    <property type="entry name" value="Metal cation-transporting ATPase, ATP-binding domain N"/>
    <property type="match status" value="1"/>
</dbReference>
<keyword evidence="5" id="KW-0813">Transport</keyword>
<evidence type="ECO:0000256" key="11">
    <source>
        <dbReference type="ARBA" id="ARBA00022967"/>
    </source>
</evidence>
<evidence type="ECO:0000256" key="6">
    <source>
        <dbReference type="ARBA" id="ARBA00022692"/>
    </source>
</evidence>
<dbReference type="GO" id="GO:0140352">
    <property type="term" value="P:export from cell"/>
    <property type="evidence" value="ECO:0007669"/>
    <property type="project" value="UniProtKB-ARBA"/>
</dbReference>
<dbReference type="FunFam" id="3.40.50.1000:FF:000028">
    <property type="entry name" value="Calcium-transporting P-type ATPase, putative"/>
    <property type="match status" value="1"/>
</dbReference>
<dbReference type="InterPro" id="IPR023298">
    <property type="entry name" value="ATPase_P-typ_TM_dom_sf"/>
</dbReference>
<evidence type="ECO:0000256" key="13">
    <source>
        <dbReference type="ARBA" id="ARBA00023136"/>
    </source>
</evidence>
<dbReference type="EMBL" id="DRWR01000042">
    <property type="protein sequence ID" value="HHQ15646.1"/>
    <property type="molecule type" value="Genomic_DNA"/>
</dbReference>
<evidence type="ECO:0000259" key="15">
    <source>
        <dbReference type="SMART" id="SM00831"/>
    </source>
</evidence>
<dbReference type="SFLD" id="SFLDF00027">
    <property type="entry name" value="p-type_atpase"/>
    <property type="match status" value="1"/>
</dbReference>
<dbReference type="GO" id="GO:0005524">
    <property type="term" value="F:ATP binding"/>
    <property type="evidence" value="ECO:0007669"/>
    <property type="project" value="UniProtKB-KW"/>
</dbReference>
<keyword evidence="5" id="KW-0109">Calcium transport</keyword>
<dbReference type="Gene3D" id="3.40.1110.10">
    <property type="entry name" value="Calcium-transporting ATPase, cytoplasmic domain N"/>
    <property type="match status" value="1"/>
</dbReference>
<feature type="transmembrane region" description="Helical" evidence="14">
    <location>
        <begin position="831"/>
        <end position="851"/>
    </location>
</feature>
<dbReference type="SUPFAM" id="SSF81665">
    <property type="entry name" value="Calcium ATPase, transmembrane domain M"/>
    <property type="match status" value="1"/>
</dbReference>
<dbReference type="NCBIfam" id="TIGR01517">
    <property type="entry name" value="ATPase-IIB_Ca"/>
    <property type="match status" value="1"/>
</dbReference>
<keyword evidence="9" id="KW-0106">Calcium</keyword>
<dbReference type="SUPFAM" id="SSF81653">
    <property type="entry name" value="Calcium ATPase, transduction domain A"/>
    <property type="match status" value="1"/>
</dbReference>
<evidence type="ECO:0000256" key="7">
    <source>
        <dbReference type="ARBA" id="ARBA00022723"/>
    </source>
</evidence>
<dbReference type="Gene3D" id="2.70.150.10">
    <property type="entry name" value="Calcium-transporting ATPase, cytoplasmic transduction domain A"/>
    <property type="match status" value="1"/>
</dbReference>
<evidence type="ECO:0000313" key="16">
    <source>
        <dbReference type="EMBL" id="HHQ15646.1"/>
    </source>
</evidence>
<dbReference type="EC" id="7.2.2.10" evidence="3"/>
<evidence type="ECO:0000256" key="5">
    <source>
        <dbReference type="ARBA" id="ARBA00022568"/>
    </source>
</evidence>
<sequence length="874" mass="97146">MEHFQKSASEVLEVLNTSLEGLSEEEVKIRLLTYGKNVLEKKKRKKPFEIFFSQFKDFLIFILIVAAIVSGFVGELLDTMTIIAILFINALIGFIQEYRAEKAMEALSKMASPHAVVVRENKIKKIPAEELVPGDIVLIEAGDIVPADLRLLEAYQLKIDESPLTGESVPVLKETEPILEKTIPISERKNMAFKGTLVTNGRGKGVVVATGMSTELGKIAKMVQEEETKTPLQKRLADFGKKLGLATIFICVIIFVFGILRGEEPLVMLLTAVALAVAAVPEALPAVVTITLALGARKMVNLNALVRNLPAVETLGSVTFICTDKTGTLTQNKMTVREIFSFEKNPEFLFLCMALNNDVKATEENKLTGDPTEIALYEYAKNSGFDKTELQKKFPRVFEIPFESKRKAMTTVHKKENSYFVFTKGALETILEKSDFVLIEDKVISITEDIKKEILEKAHEFAKRGMRLLAFSYKEIADILEAEALESNLIFLGFCGMIDPPREEVKESIALCKSAGIKVVMITGDHPITAYAIAKELEIVEKDEPIEEVLITGKELEKLTLEEFEERVEKIKVYARTSPEQKLKIVKALQDKGQFVAMTGDGVNDAPALKKADIGVAMGSGTEVSKEASDLILLDDNFSTIAKSVKEGRKIYDNIRKFVKYTMTSNSGEIWTVGLAPFLGLPLPLLPVHILWINLITDGLPGIALSGEQAEKDVMQRPPRHPKESIFAHGLGIHIIWVGLLMGTVALFTQALALKYNMHWQTMVFSVLCLSQLGHVLAIRSEKESLFKMGLFSNKVLLFSVVFSIFLQLAIIYCPVFNKLFHTQPLSLEELAITFALSSIVFTAVEIEKFIKRHFSLLSARGCGQVLEVQGYGR</sequence>
<evidence type="ECO:0000256" key="8">
    <source>
        <dbReference type="ARBA" id="ARBA00022741"/>
    </source>
</evidence>
<protein>
    <recommendedName>
        <fullName evidence="3">P-type Ca(2+) transporter</fullName>
        <ecNumber evidence="3">7.2.2.10</ecNumber>
    </recommendedName>
</protein>
<dbReference type="InterPro" id="IPR059000">
    <property type="entry name" value="ATPase_P-type_domA"/>
</dbReference>
<dbReference type="Gene3D" id="1.20.1110.10">
    <property type="entry name" value="Calcium-transporting ATPase, transmembrane domain"/>
    <property type="match status" value="2"/>
</dbReference>
<evidence type="ECO:0000256" key="12">
    <source>
        <dbReference type="ARBA" id="ARBA00022989"/>
    </source>
</evidence>
<dbReference type="InterPro" id="IPR006408">
    <property type="entry name" value="P-type_ATPase_IIB"/>
</dbReference>
<dbReference type="InterPro" id="IPR004014">
    <property type="entry name" value="ATPase_P-typ_cation-transptr_N"/>
</dbReference>
<dbReference type="GO" id="GO:0016887">
    <property type="term" value="F:ATP hydrolysis activity"/>
    <property type="evidence" value="ECO:0007669"/>
    <property type="project" value="InterPro"/>
</dbReference>
<proteinExistence type="inferred from homology"/>
<dbReference type="InterPro" id="IPR023299">
    <property type="entry name" value="ATPase_P-typ_cyto_dom_N"/>
</dbReference>
<evidence type="ECO:0000256" key="3">
    <source>
        <dbReference type="ARBA" id="ARBA00012790"/>
    </source>
</evidence>
<dbReference type="InterPro" id="IPR050510">
    <property type="entry name" value="Cation_transp_ATPase_P-type"/>
</dbReference>
<organism evidence="16">
    <name type="scientific">Thermodesulfobacterium geofontis</name>
    <dbReference type="NCBI Taxonomy" id="1295609"/>
    <lineage>
        <taxon>Bacteria</taxon>
        <taxon>Pseudomonadati</taxon>
        <taxon>Thermodesulfobacteriota</taxon>
        <taxon>Thermodesulfobacteria</taxon>
        <taxon>Thermodesulfobacteriales</taxon>
        <taxon>Thermodesulfobacteriaceae</taxon>
        <taxon>Thermodesulfobacterium</taxon>
    </lineage>
</organism>
<dbReference type="SUPFAM" id="SSF56784">
    <property type="entry name" value="HAD-like"/>
    <property type="match status" value="1"/>
</dbReference>
<feature type="transmembrane region" description="Helical" evidence="14">
    <location>
        <begin position="266"/>
        <end position="294"/>
    </location>
</feature>
<feature type="transmembrane region" description="Helical" evidence="14">
    <location>
        <begin position="791"/>
        <end position="811"/>
    </location>
</feature>
<dbReference type="Pfam" id="PF13246">
    <property type="entry name" value="Cation_ATPase"/>
    <property type="match status" value="1"/>
</dbReference>
<feature type="transmembrane region" description="Helical" evidence="14">
    <location>
        <begin position="79"/>
        <end position="95"/>
    </location>
</feature>
<keyword evidence="6 14" id="KW-0812">Transmembrane</keyword>
<dbReference type="AlphaFoldDB" id="A0A7V6CDL7"/>
<evidence type="ECO:0000256" key="10">
    <source>
        <dbReference type="ARBA" id="ARBA00022840"/>
    </source>
</evidence>
<keyword evidence="13 14" id="KW-0472">Membrane</keyword>
<dbReference type="InterPro" id="IPR008250">
    <property type="entry name" value="ATPase_P-typ_transduc_dom_A_sf"/>
</dbReference>
<dbReference type="InterPro" id="IPR018303">
    <property type="entry name" value="ATPase_P-typ_P_site"/>
</dbReference>
<dbReference type="GO" id="GO:0046872">
    <property type="term" value="F:metal ion binding"/>
    <property type="evidence" value="ECO:0007669"/>
    <property type="project" value="UniProtKB-KW"/>
</dbReference>
<reference evidence="16" key="1">
    <citation type="journal article" date="2020" name="mSystems">
        <title>Genome- and Community-Level Interaction Insights into Carbon Utilization and Element Cycling Functions of Hydrothermarchaeota in Hydrothermal Sediment.</title>
        <authorList>
            <person name="Zhou Z."/>
            <person name="Liu Y."/>
            <person name="Xu W."/>
            <person name="Pan J."/>
            <person name="Luo Z.H."/>
            <person name="Li M."/>
        </authorList>
    </citation>
    <scope>NUCLEOTIDE SEQUENCE [LARGE SCALE GENOMIC DNA]</scope>
    <source>
        <strain evidence="16">SpSt-106</strain>
    </source>
</reference>
<keyword evidence="4" id="KW-1003">Cell membrane</keyword>
<dbReference type="Pfam" id="PF00690">
    <property type="entry name" value="Cation_ATPase_N"/>
    <property type="match status" value="1"/>
</dbReference>
<dbReference type="PRINTS" id="PR00120">
    <property type="entry name" value="HATPASE"/>
</dbReference>
<keyword evidence="5" id="KW-0406">Ion transport</keyword>
<dbReference type="Gene3D" id="3.40.50.1000">
    <property type="entry name" value="HAD superfamily/HAD-like"/>
    <property type="match status" value="1"/>
</dbReference>
<dbReference type="CDD" id="cd02089">
    <property type="entry name" value="P-type_ATPase_Ca_prok"/>
    <property type="match status" value="1"/>
</dbReference>
<feature type="transmembrane region" description="Helical" evidence="14">
    <location>
        <begin position="50"/>
        <end position="73"/>
    </location>
</feature>
<dbReference type="InterPro" id="IPR006068">
    <property type="entry name" value="ATPase_P-typ_cation-transptr_C"/>
</dbReference>
<keyword evidence="10" id="KW-0067">ATP-binding</keyword>
<keyword evidence="8" id="KW-0547">Nucleotide-binding</keyword>
<name>A0A7V6CDL7_9BACT</name>
<dbReference type="InterPro" id="IPR001757">
    <property type="entry name" value="P_typ_ATPase"/>
</dbReference>
<dbReference type="PROSITE" id="PS00154">
    <property type="entry name" value="ATPASE_E1_E2"/>
    <property type="match status" value="1"/>
</dbReference>
<dbReference type="NCBIfam" id="TIGR01494">
    <property type="entry name" value="ATPase_P-type"/>
    <property type="match status" value="4"/>
</dbReference>
<keyword evidence="12 14" id="KW-1133">Transmembrane helix</keyword>
<dbReference type="InterPro" id="IPR044492">
    <property type="entry name" value="P_typ_ATPase_HD_dom"/>
</dbReference>
<dbReference type="Pfam" id="PF00122">
    <property type="entry name" value="E1-E2_ATPase"/>
    <property type="match status" value="1"/>
</dbReference>
<dbReference type="PANTHER" id="PTHR43294">
    <property type="entry name" value="SODIUM/POTASSIUM-TRANSPORTING ATPASE SUBUNIT ALPHA"/>
    <property type="match status" value="1"/>
</dbReference>
<dbReference type="PANTHER" id="PTHR43294:SF21">
    <property type="entry name" value="CATION TRANSPORTING ATPASE"/>
    <property type="match status" value="1"/>
</dbReference>
<dbReference type="Pfam" id="PF00689">
    <property type="entry name" value="Cation_ATPase_C"/>
    <property type="match status" value="1"/>
</dbReference>
<feature type="domain" description="Cation-transporting P-type ATPase N-terminal" evidence="15">
    <location>
        <begin position="2"/>
        <end position="75"/>
    </location>
</feature>
<evidence type="ECO:0000256" key="14">
    <source>
        <dbReference type="SAM" id="Phobius"/>
    </source>
</evidence>
<feature type="transmembrane region" description="Helical" evidence="14">
    <location>
        <begin position="726"/>
        <end position="748"/>
    </location>
</feature>
<dbReference type="PRINTS" id="PR00119">
    <property type="entry name" value="CATATPASE"/>
</dbReference>
<gene>
    <name evidence="16" type="ORF">ENM15_02360</name>
</gene>
<dbReference type="FunFam" id="2.70.150.10:FF:000016">
    <property type="entry name" value="Calcium-transporting P-type ATPase putative"/>
    <property type="match status" value="1"/>
</dbReference>
<dbReference type="InterPro" id="IPR023214">
    <property type="entry name" value="HAD_sf"/>
</dbReference>
<evidence type="ECO:0000256" key="2">
    <source>
        <dbReference type="ARBA" id="ARBA00005675"/>
    </source>
</evidence>
<keyword evidence="11" id="KW-1278">Translocase</keyword>
<feature type="transmembrane region" description="Helical" evidence="14">
    <location>
        <begin position="243"/>
        <end position="260"/>
    </location>
</feature>
<evidence type="ECO:0000256" key="4">
    <source>
        <dbReference type="ARBA" id="ARBA00022475"/>
    </source>
</evidence>